<dbReference type="GO" id="GO:0003677">
    <property type="term" value="F:DNA binding"/>
    <property type="evidence" value="ECO:0007669"/>
    <property type="project" value="UniProtKB-KW"/>
</dbReference>
<dbReference type="GO" id="GO:0006310">
    <property type="term" value="P:DNA recombination"/>
    <property type="evidence" value="ECO:0007669"/>
    <property type="project" value="UniProtKB-KW"/>
</dbReference>
<evidence type="ECO:0000259" key="4">
    <source>
        <dbReference type="Pfam" id="PF13102"/>
    </source>
</evidence>
<dbReference type="Proteomes" id="UP000190848">
    <property type="component" value="Chromosome"/>
</dbReference>
<protein>
    <submittedName>
        <fullName evidence="6">Integrase</fullName>
    </submittedName>
</protein>
<reference evidence="6 7" key="1">
    <citation type="submission" date="2016-07" db="EMBL/GenBank/DDBJ databases">
        <title>Revisiting the taxonomy of the Elizabethkingia Genus using Whole-Genome Sequencing, Optical Mapping, and MALDI-TOF, along with proposal of three novel Elizabethkingia species: Elizabethkingia bruuniana sp. nov., Elizabethkingia ursingii sp. nov., and Elizabethkingia occulta sp. nov.</title>
        <authorList>
            <person name="Nicholson A.C."/>
        </authorList>
    </citation>
    <scope>NUCLEOTIDE SEQUENCE [LARGE SCALE GENOMIC DNA]</scope>
    <source>
        <strain evidence="6 7">F3201</strain>
    </source>
</reference>
<sequence>MVINFFTNGAKDLKTIGIALSFDNNKYHFRSKLSIPYEQWDHDKQRPKNIYIKKYKILNLILDKIKIEIHNYCNAKHRVNKKISKRAISNIIQNASLFSEEQKFPENSLVAIMKEYIEIKKELICDSTYKRYMVFLNLILRFEGYKMKRYLIYNVNAEFTSEFFKFGKEELYCENTIYRTLHFVKTILNFAEAKGLSTSVKEITIKRKRKQQKVVALTEKEILKIYKTPIPPSLQSAKEWLIISCYTGQRFSDFMKFSTQNLIYIDGKVCVSFIQQKTKKEMLLPLHPIIIEIIKNNNNNFPNHIDIKTYNQNIKYIARIAGINDTLTTNKRLEHRSKNMMIEKWQSLTSHIGRRSFASIFYGRIPTPLLMQATGHSSEQMFLKYINLIDKQRALSLSQHFDKIYYEENTCEQNSIL</sequence>
<gene>
    <name evidence="6" type="ORF">BBD32_12625</name>
</gene>
<evidence type="ECO:0000259" key="3">
    <source>
        <dbReference type="Pfam" id="PF00589"/>
    </source>
</evidence>
<dbReference type="InterPro" id="IPR013762">
    <property type="entry name" value="Integrase-like_cat_sf"/>
</dbReference>
<evidence type="ECO:0000259" key="5">
    <source>
        <dbReference type="Pfam" id="PF17293"/>
    </source>
</evidence>
<name>A0AAU8UYH8_9FLAO</name>
<keyword evidence="2" id="KW-0233">DNA recombination</keyword>
<accession>A0AAU8UYH8</accession>
<dbReference type="Pfam" id="PF13102">
    <property type="entry name" value="Phage_int_SAM_5"/>
    <property type="match status" value="1"/>
</dbReference>
<dbReference type="RefSeq" id="WP_078396305.1">
    <property type="nucleotide sequence ID" value="NZ_CP016374.1"/>
</dbReference>
<dbReference type="SUPFAM" id="SSF56349">
    <property type="entry name" value="DNA breaking-rejoining enzymes"/>
    <property type="match status" value="1"/>
</dbReference>
<evidence type="ECO:0000313" key="7">
    <source>
        <dbReference type="Proteomes" id="UP000190848"/>
    </source>
</evidence>
<dbReference type="GO" id="GO:0015074">
    <property type="term" value="P:DNA integration"/>
    <property type="evidence" value="ECO:0007669"/>
    <property type="project" value="InterPro"/>
</dbReference>
<dbReference type="InterPro" id="IPR010998">
    <property type="entry name" value="Integrase_recombinase_N"/>
</dbReference>
<evidence type="ECO:0000256" key="1">
    <source>
        <dbReference type="ARBA" id="ARBA00023125"/>
    </source>
</evidence>
<organism evidence="6 7">
    <name type="scientific">Elizabethkingia anophelis</name>
    <dbReference type="NCBI Taxonomy" id="1117645"/>
    <lineage>
        <taxon>Bacteria</taxon>
        <taxon>Pseudomonadati</taxon>
        <taxon>Bacteroidota</taxon>
        <taxon>Flavobacteriia</taxon>
        <taxon>Flavobacteriales</taxon>
        <taxon>Weeksellaceae</taxon>
        <taxon>Elizabethkingia</taxon>
    </lineage>
</organism>
<dbReference type="Gene3D" id="1.10.150.130">
    <property type="match status" value="1"/>
</dbReference>
<dbReference type="Pfam" id="PF17293">
    <property type="entry name" value="Arm-DNA-bind_5"/>
    <property type="match status" value="1"/>
</dbReference>
<dbReference type="InterPro" id="IPR011010">
    <property type="entry name" value="DNA_brk_join_enz"/>
</dbReference>
<feature type="domain" description="Tyr recombinase" evidence="3">
    <location>
        <begin position="217"/>
        <end position="388"/>
    </location>
</feature>
<feature type="domain" description="Arm DNA-binding" evidence="5">
    <location>
        <begin position="16"/>
        <end position="87"/>
    </location>
</feature>
<dbReference type="Pfam" id="PF00589">
    <property type="entry name" value="Phage_integrase"/>
    <property type="match status" value="1"/>
</dbReference>
<dbReference type="InterPro" id="IPR025269">
    <property type="entry name" value="SAM-like_dom"/>
</dbReference>
<dbReference type="InterPro" id="IPR002104">
    <property type="entry name" value="Integrase_catalytic"/>
</dbReference>
<keyword evidence="1" id="KW-0238">DNA-binding</keyword>
<feature type="domain" description="Phage integrase SAM-like" evidence="4">
    <location>
        <begin position="108"/>
        <end position="196"/>
    </location>
</feature>
<dbReference type="Gene3D" id="1.10.443.10">
    <property type="entry name" value="Intergrase catalytic core"/>
    <property type="match status" value="1"/>
</dbReference>
<dbReference type="EMBL" id="CP016374">
    <property type="protein sequence ID" value="AQX02242.1"/>
    <property type="molecule type" value="Genomic_DNA"/>
</dbReference>
<dbReference type="AlphaFoldDB" id="A0AAU8UYH8"/>
<proteinExistence type="predicted"/>
<dbReference type="InterPro" id="IPR035386">
    <property type="entry name" value="Arm-DNA-bind_5"/>
</dbReference>
<evidence type="ECO:0000256" key="2">
    <source>
        <dbReference type="ARBA" id="ARBA00023172"/>
    </source>
</evidence>
<evidence type="ECO:0000313" key="6">
    <source>
        <dbReference type="EMBL" id="AQX02242.1"/>
    </source>
</evidence>